<protein>
    <submittedName>
        <fullName evidence="2">Uncharacterized protein</fullName>
    </submittedName>
</protein>
<name>U4KXL6_PYROM</name>
<evidence type="ECO:0000256" key="1">
    <source>
        <dbReference type="SAM" id="MobiDB-lite"/>
    </source>
</evidence>
<feature type="region of interest" description="Disordered" evidence="1">
    <location>
        <begin position="169"/>
        <end position="193"/>
    </location>
</feature>
<proteinExistence type="predicted"/>
<evidence type="ECO:0000313" key="3">
    <source>
        <dbReference type="Proteomes" id="UP000018144"/>
    </source>
</evidence>
<sequence length="193" mass="22502">MFIGRDDVSDMLLEMIEMGGWDHPTYNNRCIKEVLKHGPRLDTKNGHERTLLHIPFTWDEERHRSFSSPNSDPNWRTILHLGEILYDLIPTGEDVRATDFHGETITETEKRRGVCGVWEKALKKFGYDAKMMKAITMKRSGNWMMHGHNGIAGLAKDIIVHFNDYSTDEEYKAEDSDDEDEEDEKEEDEKEEI</sequence>
<evidence type="ECO:0000313" key="2">
    <source>
        <dbReference type="EMBL" id="CCX04289.1"/>
    </source>
</evidence>
<gene>
    <name evidence="2" type="ORF">PCON_01779</name>
</gene>
<reference evidence="2 3" key="1">
    <citation type="journal article" date="2013" name="PLoS Genet.">
        <title>The genome and development-dependent transcriptomes of Pyronema confluens: a window into fungal evolution.</title>
        <authorList>
            <person name="Traeger S."/>
            <person name="Altegoer F."/>
            <person name="Freitag M."/>
            <person name="Gabaldon T."/>
            <person name="Kempken F."/>
            <person name="Kumar A."/>
            <person name="Marcet-Houben M."/>
            <person name="Poggeler S."/>
            <person name="Stajich J.E."/>
            <person name="Nowrousian M."/>
        </authorList>
    </citation>
    <scope>NUCLEOTIDE SEQUENCE [LARGE SCALE GENOMIC DNA]</scope>
    <source>
        <strain evidence="3">CBS 100304</strain>
        <tissue evidence="2">Vegetative mycelium</tissue>
    </source>
</reference>
<dbReference type="Proteomes" id="UP000018144">
    <property type="component" value="Unassembled WGS sequence"/>
</dbReference>
<organism evidence="2 3">
    <name type="scientific">Pyronema omphalodes (strain CBS 100304)</name>
    <name type="common">Pyronema confluens</name>
    <dbReference type="NCBI Taxonomy" id="1076935"/>
    <lineage>
        <taxon>Eukaryota</taxon>
        <taxon>Fungi</taxon>
        <taxon>Dikarya</taxon>
        <taxon>Ascomycota</taxon>
        <taxon>Pezizomycotina</taxon>
        <taxon>Pezizomycetes</taxon>
        <taxon>Pezizales</taxon>
        <taxon>Pyronemataceae</taxon>
        <taxon>Pyronema</taxon>
    </lineage>
</organism>
<accession>U4KXL6</accession>
<dbReference type="EMBL" id="HF935197">
    <property type="protein sequence ID" value="CCX04289.1"/>
    <property type="molecule type" value="Genomic_DNA"/>
</dbReference>
<dbReference type="AlphaFoldDB" id="U4KXL6"/>
<feature type="compositionally biased region" description="Acidic residues" evidence="1">
    <location>
        <begin position="175"/>
        <end position="193"/>
    </location>
</feature>
<keyword evidence="3" id="KW-1185">Reference proteome</keyword>